<feature type="compositionally biased region" description="Pro residues" evidence="8">
    <location>
        <begin position="117"/>
        <end position="126"/>
    </location>
</feature>
<evidence type="ECO:0000256" key="5">
    <source>
        <dbReference type="ARBA" id="ARBA00023157"/>
    </source>
</evidence>
<dbReference type="SMART" id="SM00120">
    <property type="entry name" value="HX"/>
    <property type="match status" value="4"/>
</dbReference>
<dbReference type="GO" id="GO:0005615">
    <property type="term" value="C:extracellular space"/>
    <property type="evidence" value="ECO:0007669"/>
    <property type="project" value="TreeGrafter"/>
</dbReference>
<organism evidence="11 12">
    <name type="scientific">Cyprinus carpio</name>
    <name type="common">Common carp</name>
    <dbReference type="NCBI Taxonomy" id="7962"/>
    <lineage>
        <taxon>Eukaryota</taxon>
        <taxon>Metazoa</taxon>
        <taxon>Chordata</taxon>
        <taxon>Craniata</taxon>
        <taxon>Vertebrata</taxon>
        <taxon>Euteleostomi</taxon>
        <taxon>Actinopterygii</taxon>
        <taxon>Neopterygii</taxon>
        <taxon>Teleostei</taxon>
        <taxon>Ostariophysi</taxon>
        <taxon>Cypriniformes</taxon>
        <taxon>Cyprinidae</taxon>
        <taxon>Cyprininae</taxon>
        <taxon>Cyprinus</taxon>
    </lineage>
</organism>
<protein>
    <submittedName>
        <fullName evidence="11">Vitronectin b</fullName>
    </submittedName>
</protein>
<dbReference type="Gene3D" id="2.110.10.10">
    <property type="entry name" value="Hemopexin-like domain"/>
    <property type="match status" value="2"/>
</dbReference>
<feature type="compositionally biased region" description="Basic residues" evidence="8">
    <location>
        <begin position="348"/>
        <end position="358"/>
    </location>
</feature>
<feature type="signal peptide" evidence="9">
    <location>
        <begin position="1"/>
        <end position="16"/>
    </location>
</feature>
<evidence type="ECO:0000259" key="10">
    <source>
        <dbReference type="PROSITE" id="PS50958"/>
    </source>
</evidence>
<reference evidence="11" key="1">
    <citation type="submission" date="2025-08" db="UniProtKB">
        <authorList>
            <consortium name="Ensembl"/>
        </authorList>
    </citation>
    <scope>IDENTIFICATION</scope>
</reference>
<accession>A0A8C2Q9Y7</accession>
<dbReference type="GO" id="GO:0050840">
    <property type="term" value="F:extracellular matrix binding"/>
    <property type="evidence" value="ECO:0007669"/>
    <property type="project" value="TreeGrafter"/>
</dbReference>
<dbReference type="Gene3D" id="4.10.410.20">
    <property type="match status" value="1"/>
</dbReference>
<keyword evidence="2" id="KW-0964">Secreted</keyword>
<evidence type="ECO:0000256" key="2">
    <source>
        <dbReference type="ARBA" id="ARBA00022525"/>
    </source>
</evidence>
<feature type="compositionally biased region" description="Low complexity" evidence="8">
    <location>
        <begin position="103"/>
        <end position="116"/>
    </location>
</feature>
<dbReference type="InterPro" id="IPR036024">
    <property type="entry name" value="Somatomedin_B-like_dom_sf"/>
</dbReference>
<dbReference type="GO" id="GO:0005044">
    <property type="term" value="F:scavenger receptor activity"/>
    <property type="evidence" value="ECO:0007669"/>
    <property type="project" value="InterPro"/>
</dbReference>
<dbReference type="PANTHER" id="PTHR22917">
    <property type="entry name" value="HEMOPEXIN DOMAIN-CONTAINING PROTEIN"/>
    <property type="match status" value="1"/>
</dbReference>
<sequence>MKFVILLCLVLPTCFAAEGKCPTVSFKKCTFSAFSTETCAGRCQSGFDPTKKCQCDKMCKYYGSCCVDFDSACRKKISRGDMFDVHEDDLTSSVSPTEESNVTATTAPLRTTTSSPPMSPTVPPDPEAVTCSGRTFDAFMQLKNGSIYAFRGDYFFELDDKSVMPGYPKLIKDVWGISGPIDAAFTRINCQGKTYIFKGNKYWRFDGDVLDEDYPRDISVGFEKIPDDIDAAFAIPAPGHHGKEKVYFFKGEQYYQYEFKHQPSHEECNRMTKSSPSVAFTRYTNLYCDLDNVFDLLFQDIHGHHKGPRLISKDWIGIKPPIDAAMVGRLYVSPGPSPSPATGLSRGRTGRRKKTRGRGVRVSRSLFWEDFGLDYEERYYGAEKRGKKQKKGRGRRPFWFDMSYDPDDYIDMEIVQEKATPVQNVYFFKKDKYYRVDLQTKRIDYVNPPYPRSIGKYWLGCKEKDMSEKR</sequence>
<dbReference type="SMART" id="SM00201">
    <property type="entry name" value="SO"/>
    <property type="match status" value="1"/>
</dbReference>
<comment type="subcellular location">
    <subcellularLocation>
        <location evidence="1">Secreted</location>
    </subcellularLocation>
</comment>
<keyword evidence="4" id="KW-0677">Repeat</keyword>
<evidence type="ECO:0000256" key="8">
    <source>
        <dbReference type="SAM" id="MobiDB-lite"/>
    </source>
</evidence>
<dbReference type="InterPro" id="IPR000585">
    <property type="entry name" value="Hemopexin-like_dom"/>
</dbReference>
<keyword evidence="5" id="KW-1015">Disulfide bond</keyword>
<dbReference type="PROSITE" id="PS50958">
    <property type="entry name" value="SMB_2"/>
    <property type="match status" value="1"/>
</dbReference>
<feature type="repeat" description="Hemopexin" evidence="7">
    <location>
        <begin position="226"/>
        <end position="286"/>
    </location>
</feature>
<evidence type="ECO:0000256" key="9">
    <source>
        <dbReference type="SAM" id="SignalP"/>
    </source>
</evidence>
<name>A0A8C2Q9Y7_CYPCA</name>
<dbReference type="PROSITE" id="PS00524">
    <property type="entry name" value="SMB_1"/>
    <property type="match status" value="1"/>
</dbReference>
<dbReference type="SUPFAM" id="SSF90188">
    <property type="entry name" value="Somatomedin B domain"/>
    <property type="match status" value="1"/>
</dbReference>
<evidence type="ECO:0000256" key="6">
    <source>
        <dbReference type="ARBA" id="ARBA00023180"/>
    </source>
</evidence>
<feature type="region of interest" description="Disordered" evidence="8">
    <location>
        <begin position="89"/>
        <end position="126"/>
    </location>
</feature>
<dbReference type="InterPro" id="IPR036375">
    <property type="entry name" value="Hemopexin-like_dom_sf"/>
</dbReference>
<dbReference type="Proteomes" id="UP000694701">
    <property type="component" value="Unplaced"/>
</dbReference>
<dbReference type="PROSITE" id="PS51642">
    <property type="entry name" value="HEMOPEXIN_2"/>
    <property type="match status" value="4"/>
</dbReference>
<evidence type="ECO:0000313" key="11">
    <source>
        <dbReference type="Ensembl" id="ENSCCRP00020117130.1"/>
    </source>
</evidence>
<feature type="repeat" description="Hemopexin" evidence="7">
    <location>
        <begin position="133"/>
        <end position="177"/>
    </location>
</feature>
<keyword evidence="3 9" id="KW-0732">Signal</keyword>
<dbReference type="GO" id="GO:0005178">
    <property type="term" value="F:integrin binding"/>
    <property type="evidence" value="ECO:0007669"/>
    <property type="project" value="TreeGrafter"/>
</dbReference>
<feature type="repeat" description="Hemopexin" evidence="7">
    <location>
        <begin position="178"/>
        <end position="225"/>
    </location>
</feature>
<dbReference type="InterPro" id="IPR018487">
    <property type="entry name" value="Hemopexin-like_repeat"/>
</dbReference>
<dbReference type="Ensembl" id="ENSCCRT00020127705.1">
    <property type="protein sequence ID" value="ENSCCRP00020117130.1"/>
    <property type="gene ID" value="ENSCCRG00020052761.1"/>
</dbReference>
<dbReference type="PANTHER" id="PTHR22917:SF3">
    <property type="entry name" value="VITRONECTIN"/>
    <property type="match status" value="1"/>
</dbReference>
<feature type="compositionally biased region" description="Polar residues" evidence="8">
    <location>
        <begin position="91"/>
        <end position="102"/>
    </location>
</feature>
<feature type="repeat" description="Hemopexin" evidence="7">
    <location>
        <begin position="407"/>
        <end position="461"/>
    </location>
</feature>
<proteinExistence type="predicted"/>
<dbReference type="GO" id="GO:0030247">
    <property type="term" value="F:polysaccharide binding"/>
    <property type="evidence" value="ECO:0007669"/>
    <property type="project" value="InterPro"/>
</dbReference>
<dbReference type="PRINTS" id="PR00022">
    <property type="entry name" value="SOMATOMEDINB"/>
</dbReference>
<keyword evidence="6" id="KW-0325">Glycoprotein</keyword>
<dbReference type="CDD" id="cd00094">
    <property type="entry name" value="HX"/>
    <property type="match status" value="1"/>
</dbReference>
<dbReference type="SUPFAM" id="SSF50923">
    <property type="entry name" value="Hemopexin-like domain"/>
    <property type="match status" value="2"/>
</dbReference>
<dbReference type="Pfam" id="PF01033">
    <property type="entry name" value="Somatomedin_B"/>
    <property type="match status" value="1"/>
</dbReference>
<feature type="region of interest" description="Disordered" evidence="8">
    <location>
        <begin position="334"/>
        <end position="358"/>
    </location>
</feature>
<evidence type="ECO:0000256" key="4">
    <source>
        <dbReference type="ARBA" id="ARBA00022737"/>
    </source>
</evidence>
<dbReference type="GO" id="GO:0007160">
    <property type="term" value="P:cell-matrix adhesion"/>
    <property type="evidence" value="ECO:0007669"/>
    <property type="project" value="TreeGrafter"/>
</dbReference>
<dbReference type="GO" id="GO:0006955">
    <property type="term" value="P:immune response"/>
    <property type="evidence" value="ECO:0007669"/>
    <property type="project" value="InterPro"/>
</dbReference>
<dbReference type="InterPro" id="IPR001212">
    <property type="entry name" value="Somatomedin_B_dom"/>
</dbReference>
<dbReference type="Pfam" id="PF00045">
    <property type="entry name" value="Hemopexin"/>
    <property type="match status" value="3"/>
</dbReference>
<feature type="domain" description="SMB" evidence="10">
    <location>
        <begin position="35"/>
        <end position="78"/>
    </location>
</feature>
<dbReference type="InterPro" id="IPR020436">
    <property type="entry name" value="SMB_chordata"/>
</dbReference>
<evidence type="ECO:0000313" key="12">
    <source>
        <dbReference type="Proteomes" id="UP000694701"/>
    </source>
</evidence>
<dbReference type="InterPro" id="IPR051298">
    <property type="entry name" value="Heme_transport/Cell_adhesion"/>
</dbReference>
<dbReference type="AlphaFoldDB" id="A0A8C2Q9Y7"/>
<feature type="chain" id="PRO_5034674731" evidence="9">
    <location>
        <begin position="17"/>
        <end position="470"/>
    </location>
</feature>
<evidence type="ECO:0000256" key="3">
    <source>
        <dbReference type="ARBA" id="ARBA00022729"/>
    </source>
</evidence>
<evidence type="ECO:0000256" key="1">
    <source>
        <dbReference type="ARBA" id="ARBA00004613"/>
    </source>
</evidence>
<dbReference type="GO" id="GO:0033627">
    <property type="term" value="P:cell adhesion mediated by integrin"/>
    <property type="evidence" value="ECO:0007669"/>
    <property type="project" value="TreeGrafter"/>
</dbReference>
<evidence type="ECO:0000256" key="7">
    <source>
        <dbReference type="PROSITE-ProRule" id="PRU01011"/>
    </source>
</evidence>